<sequence>MLVALFSCSLEIPTTHDPFFSSSRVRPLSYPSRHNPRNLQMPSPPSPRGTAGVDVERC</sequence>
<protein>
    <submittedName>
        <fullName evidence="1">Uncharacterized protein</fullName>
    </submittedName>
</protein>
<proteinExistence type="predicted"/>
<evidence type="ECO:0000313" key="2">
    <source>
        <dbReference type="Proteomes" id="UP001055072"/>
    </source>
</evidence>
<gene>
    <name evidence="1" type="ORF">BDY19DRAFT_941064</name>
</gene>
<accession>A0ACB8U658</accession>
<dbReference type="EMBL" id="MU274909">
    <property type="protein sequence ID" value="KAI0089833.1"/>
    <property type="molecule type" value="Genomic_DNA"/>
</dbReference>
<keyword evidence="2" id="KW-1185">Reference proteome</keyword>
<dbReference type="Proteomes" id="UP001055072">
    <property type="component" value="Unassembled WGS sequence"/>
</dbReference>
<organism evidence="1 2">
    <name type="scientific">Irpex rosettiformis</name>
    <dbReference type="NCBI Taxonomy" id="378272"/>
    <lineage>
        <taxon>Eukaryota</taxon>
        <taxon>Fungi</taxon>
        <taxon>Dikarya</taxon>
        <taxon>Basidiomycota</taxon>
        <taxon>Agaricomycotina</taxon>
        <taxon>Agaricomycetes</taxon>
        <taxon>Polyporales</taxon>
        <taxon>Irpicaceae</taxon>
        <taxon>Irpex</taxon>
    </lineage>
</organism>
<evidence type="ECO:0000313" key="1">
    <source>
        <dbReference type="EMBL" id="KAI0089833.1"/>
    </source>
</evidence>
<name>A0ACB8U658_9APHY</name>
<reference evidence="1" key="1">
    <citation type="journal article" date="2021" name="Environ. Microbiol.">
        <title>Gene family expansions and transcriptome signatures uncover fungal adaptations to wood decay.</title>
        <authorList>
            <person name="Hage H."/>
            <person name="Miyauchi S."/>
            <person name="Viragh M."/>
            <person name="Drula E."/>
            <person name="Min B."/>
            <person name="Chaduli D."/>
            <person name="Navarro D."/>
            <person name="Favel A."/>
            <person name="Norest M."/>
            <person name="Lesage-Meessen L."/>
            <person name="Balint B."/>
            <person name="Merenyi Z."/>
            <person name="de Eugenio L."/>
            <person name="Morin E."/>
            <person name="Martinez A.T."/>
            <person name="Baldrian P."/>
            <person name="Stursova M."/>
            <person name="Martinez M.J."/>
            <person name="Novotny C."/>
            <person name="Magnuson J.K."/>
            <person name="Spatafora J.W."/>
            <person name="Maurice S."/>
            <person name="Pangilinan J."/>
            <person name="Andreopoulos W."/>
            <person name="LaButti K."/>
            <person name="Hundley H."/>
            <person name="Na H."/>
            <person name="Kuo A."/>
            <person name="Barry K."/>
            <person name="Lipzen A."/>
            <person name="Henrissat B."/>
            <person name="Riley R."/>
            <person name="Ahrendt S."/>
            <person name="Nagy L.G."/>
            <person name="Grigoriev I.V."/>
            <person name="Martin F."/>
            <person name="Rosso M.N."/>
        </authorList>
    </citation>
    <scope>NUCLEOTIDE SEQUENCE</scope>
    <source>
        <strain evidence="1">CBS 384.51</strain>
    </source>
</reference>
<comment type="caution">
    <text evidence="1">The sequence shown here is derived from an EMBL/GenBank/DDBJ whole genome shotgun (WGS) entry which is preliminary data.</text>
</comment>